<dbReference type="InterPro" id="IPR056361">
    <property type="entry name" value="AtPDCT1_2_TM_dom"/>
</dbReference>
<feature type="non-terminal residue" evidence="4">
    <location>
        <position position="1"/>
    </location>
</feature>
<feature type="transmembrane region" description="Helical" evidence="2">
    <location>
        <begin position="218"/>
        <end position="243"/>
    </location>
</feature>
<feature type="region of interest" description="Disordered" evidence="1">
    <location>
        <begin position="1"/>
        <end position="38"/>
    </location>
</feature>
<feature type="compositionally biased region" description="Pro residues" evidence="1">
    <location>
        <begin position="1"/>
        <end position="12"/>
    </location>
</feature>
<dbReference type="InterPro" id="IPR055311">
    <property type="entry name" value="PDCT1/2-like"/>
</dbReference>
<feature type="region of interest" description="Disordered" evidence="1">
    <location>
        <begin position="103"/>
        <end position="147"/>
    </location>
</feature>
<keyword evidence="2" id="KW-0812">Transmembrane</keyword>
<feature type="transmembrane region" description="Helical" evidence="2">
    <location>
        <begin position="288"/>
        <end position="306"/>
    </location>
</feature>
<sequence length="391" mass="41599">SILPGSPTPPTSPRVGASALPRPYNAAAPPAGRQGDAACRVRPAPRTVAAMMNGSGNLVRLLLRIPTAAFAAATKETQQDREEPEAWDGAIAHAGPLNLDRRRRHRGVAPPPRRDRDDMGTVGNGGPEHKIRAPKRRNPLAGLLPPPKASSPFARGWTVGEVVGVARRHPIPCAFAVSLLFFMGVEYTLKMVPPTSPPFDVGFVLTRPLHRLLAGNPILNSALAALNTVFVVMQAAYILWALLLEGRPRAAISALFMFTCRGILGYATQLPLPQEFLGSGADFPVGNVSFFLFFSGHVAGSVIASLDMRREGRRGLAALFDALNLLQGLRLLASRGHYTIDLAVGVGAGLLFDGLAGRYEEEGGAAVDGDEDAQIRPRALYACRACCACRG</sequence>
<evidence type="ECO:0000256" key="2">
    <source>
        <dbReference type="SAM" id="Phobius"/>
    </source>
</evidence>
<keyword evidence="2" id="KW-0472">Membrane</keyword>
<dbReference type="PANTHER" id="PTHR34674">
    <property type="entry name" value="PHOSPHATIDYLCHOLINE:DIACYLGLYCEROL CHOLINEPHOSPHOTRANSFERASE 1-RELATED"/>
    <property type="match status" value="1"/>
</dbReference>
<keyword evidence="2" id="KW-1133">Transmembrane helix</keyword>
<reference evidence="4" key="1">
    <citation type="submission" date="2015-07" db="EMBL/GenBank/DDBJ databases">
        <title>Transcriptome Assembly of Anthurium amnicola.</title>
        <authorList>
            <person name="Suzuki J."/>
        </authorList>
    </citation>
    <scope>NUCLEOTIDE SEQUENCE</scope>
</reference>
<evidence type="ECO:0000313" key="4">
    <source>
        <dbReference type="EMBL" id="JAT57935.1"/>
    </source>
</evidence>
<feature type="transmembrane region" description="Helical" evidence="2">
    <location>
        <begin position="250"/>
        <end position="268"/>
    </location>
</feature>
<evidence type="ECO:0000259" key="3">
    <source>
        <dbReference type="Pfam" id="PF24788"/>
    </source>
</evidence>
<organism evidence="4">
    <name type="scientific">Anthurium amnicola</name>
    <dbReference type="NCBI Taxonomy" id="1678845"/>
    <lineage>
        <taxon>Eukaryota</taxon>
        <taxon>Viridiplantae</taxon>
        <taxon>Streptophyta</taxon>
        <taxon>Embryophyta</taxon>
        <taxon>Tracheophyta</taxon>
        <taxon>Spermatophyta</taxon>
        <taxon>Magnoliopsida</taxon>
        <taxon>Liliopsida</taxon>
        <taxon>Araceae</taxon>
        <taxon>Pothoideae</taxon>
        <taxon>Potheae</taxon>
        <taxon>Anthurium</taxon>
    </lineage>
</organism>
<evidence type="ECO:0000256" key="1">
    <source>
        <dbReference type="SAM" id="MobiDB-lite"/>
    </source>
</evidence>
<dbReference type="GO" id="GO:0004142">
    <property type="term" value="F:diacylglycerol cholinephosphotransferase activity"/>
    <property type="evidence" value="ECO:0007669"/>
    <property type="project" value="TreeGrafter"/>
</dbReference>
<dbReference type="AlphaFoldDB" id="A0A1D1YTG0"/>
<feature type="domain" description="AtPDCT1/2 transmembrane" evidence="3">
    <location>
        <begin position="199"/>
        <end position="357"/>
    </location>
</feature>
<protein>
    <recommendedName>
        <fullName evidence="3">AtPDCT1/2 transmembrane domain-containing protein</fullName>
    </recommendedName>
</protein>
<name>A0A1D1YTG0_9ARAE</name>
<dbReference type="PANTHER" id="PTHR34674:SF1">
    <property type="entry name" value="PHOSPHATIDYLCHOLINE:DIACYLGLYCEROL CHOLINEPHOSPHOTRANSFERASE 1-RELATED"/>
    <property type="match status" value="1"/>
</dbReference>
<dbReference type="Pfam" id="PF24788">
    <property type="entry name" value="AtPDCT1_2"/>
    <property type="match status" value="1"/>
</dbReference>
<gene>
    <name evidence="4" type="ORF">g.38798</name>
</gene>
<accession>A0A1D1YTG0</accession>
<dbReference type="EMBL" id="GDJX01010001">
    <property type="protein sequence ID" value="JAT57935.1"/>
    <property type="molecule type" value="Transcribed_RNA"/>
</dbReference>
<proteinExistence type="predicted"/>